<sequence length="370" mass="40285">MTAVNVLVALIFVTAVGWTLRQVSRAPHDRPLRAVTLCLVSAAVAYPIGLPKGQAVIDGAVGVGAAKLAQNILLLCTVYWLMCFYLYSAADSRRGQRRARWEALPLLTTAVVITVATVLTPPGVRDRTYATADMRVPELAVFYLTAGLYLVYALAMALRWTWRYARSSRRPHSVGLRLAALAMAGMVLAGSARAVFVVVRWRGGTVPPELLVAASLAVTVAVPLFLVGVTYPGVATRIVAGRVWWQHRRTYQRLYPLWALLHEAFPQDALSRVPSSRWRDALRLRGVHRGYYRRLIECRDGLVHISPYLAEASAPGEAAQLAAHLRAALRRYQAGEPAPAGAVPVAVPAEDGIDADAEQLVALSEALRQG</sequence>
<feature type="transmembrane region" description="Helical" evidence="1">
    <location>
        <begin position="68"/>
        <end position="87"/>
    </location>
</feature>
<name>A0ABX0Y0N6_9ACTN</name>
<feature type="domain" description="DUF6545" evidence="2">
    <location>
        <begin position="244"/>
        <end position="368"/>
    </location>
</feature>
<evidence type="ECO:0000256" key="1">
    <source>
        <dbReference type="SAM" id="Phobius"/>
    </source>
</evidence>
<feature type="transmembrane region" description="Helical" evidence="1">
    <location>
        <begin position="174"/>
        <end position="199"/>
    </location>
</feature>
<dbReference type="EMBL" id="JAATVY010000014">
    <property type="protein sequence ID" value="NJC71909.1"/>
    <property type="molecule type" value="Genomic_DNA"/>
</dbReference>
<keyword evidence="4" id="KW-1185">Reference proteome</keyword>
<dbReference type="InterPro" id="IPR046675">
    <property type="entry name" value="DUF6545"/>
</dbReference>
<evidence type="ECO:0000313" key="3">
    <source>
        <dbReference type="EMBL" id="NJC71909.1"/>
    </source>
</evidence>
<reference evidence="3 4" key="1">
    <citation type="submission" date="2020-03" db="EMBL/GenBank/DDBJ databases">
        <title>WGS of the type strain of Planosporangium spp.</title>
        <authorList>
            <person name="Thawai C."/>
        </authorList>
    </citation>
    <scope>NUCLEOTIDE SEQUENCE [LARGE SCALE GENOMIC DNA]</scope>
    <source>
        <strain evidence="3 4">TBRC 5610</strain>
    </source>
</reference>
<feature type="transmembrane region" description="Helical" evidence="1">
    <location>
        <begin position="6"/>
        <end position="24"/>
    </location>
</feature>
<keyword evidence="1" id="KW-0472">Membrane</keyword>
<comment type="caution">
    <text evidence="3">The sequence shown here is derived from an EMBL/GenBank/DDBJ whole genome shotgun (WGS) entry which is preliminary data.</text>
</comment>
<keyword evidence="1" id="KW-0812">Transmembrane</keyword>
<gene>
    <name evidence="3" type="ORF">HC031_19630</name>
</gene>
<dbReference type="NCBIfam" id="NF042915">
    <property type="entry name" value="MAB_1171c_fam"/>
    <property type="match status" value="1"/>
</dbReference>
<organism evidence="3 4">
    <name type="scientific">Planosporangium thailandense</name>
    <dbReference type="NCBI Taxonomy" id="765197"/>
    <lineage>
        <taxon>Bacteria</taxon>
        <taxon>Bacillati</taxon>
        <taxon>Actinomycetota</taxon>
        <taxon>Actinomycetes</taxon>
        <taxon>Micromonosporales</taxon>
        <taxon>Micromonosporaceae</taxon>
        <taxon>Planosporangium</taxon>
    </lineage>
</organism>
<feature type="transmembrane region" description="Helical" evidence="1">
    <location>
        <begin position="140"/>
        <end position="162"/>
    </location>
</feature>
<protein>
    <recommendedName>
        <fullName evidence="2">DUF6545 domain-containing protein</fullName>
    </recommendedName>
</protein>
<dbReference type="RefSeq" id="WP_167926812.1">
    <property type="nucleotide sequence ID" value="NZ_JAATVY010000014.1"/>
</dbReference>
<proteinExistence type="predicted"/>
<accession>A0ABX0Y0N6</accession>
<evidence type="ECO:0000313" key="4">
    <source>
        <dbReference type="Proteomes" id="UP000722989"/>
    </source>
</evidence>
<keyword evidence="1" id="KW-1133">Transmembrane helix</keyword>
<evidence type="ECO:0000259" key="2">
    <source>
        <dbReference type="Pfam" id="PF20182"/>
    </source>
</evidence>
<feature type="transmembrane region" description="Helical" evidence="1">
    <location>
        <begin position="211"/>
        <end position="234"/>
    </location>
</feature>
<dbReference type="Proteomes" id="UP000722989">
    <property type="component" value="Unassembled WGS sequence"/>
</dbReference>
<dbReference type="Pfam" id="PF20182">
    <property type="entry name" value="DUF6545"/>
    <property type="match status" value="1"/>
</dbReference>
<dbReference type="InterPro" id="IPR050039">
    <property type="entry name" value="MAB_1171c-like"/>
</dbReference>
<feature type="transmembrane region" description="Helical" evidence="1">
    <location>
        <begin position="99"/>
        <end position="120"/>
    </location>
</feature>